<reference evidence="25" key="1">
    <citation type="submission" date="2016-03" db="EMBL/GenBank/DDBJ databases">
        <authorList>
            <person name="Heylen K."/>
            <person name="De Vos P."/>
            <person name="Vekeman B."/>
        </authorList>
    </citation>
    <scope>NUCLEOTIDE SEQUENCE [LARGE SCALE GENOMIC DNA]</scope>
    <source>
        <strain evidence="25">R-45363</strain>
    </source>
</reference>
<evidence type="ECO:0000259" key="23">
    <source>
        <dbReference type="PROSITE" id="PS50894"/>
    </source>
</evidence>
<evidence type="ECO:0000256" key="12">
    <source>
        <dbReference type="ARBA" id="ARBA00023012"/>
    </source>
</evidence>
<evidence type="ECO:0000313" key="25">
    <source>
        <dbReference type="Proteomes" id="UP000078090"/>
    </source>
</evidence>
<dbReference type="SUPFAM" id="SSF52172">
    <property type="entry name" value="CheY-like"/>
    <property type="match status" value="2"/>
</dbReference>
<proteinExistence type="predicted"/>
<comment type="subcellular location">
    <subcellularLocation>
        <location evidence="2">Cell membrane</location>
        <topology evidence="2">Multi-pass membrane protein</topology>
    </subcellularLocation>
</comment>
<feature type="domain" description="Response regulatory" evidence="21">
    <location>
        <begin position="664"/>
        <end position="783"/>
    </location>
</feature>
<dbReference type="InterPro" id="IPR003661">
    <property type="entry name" value="HisK_dim/P_dom"/>
</dbReference>
<dbReference type="RefSeq" id="WP_064008944.1">
    <property type="nucleotide sequence ID" value="NZ_LUUG01000076.1"/>
</dbReference>
<feature type="coiled-coil region" evidence="18">
    <location>
        <begin position="227"/>
        <end position="254"/>
    </location>
</feature>
<dbReference type="FunFam" id="3.30.565.10:FF:000010">
    <property type="entry name" value="Sensor histidine kinase RcsC"/>
    <property type="match status" value="1"/>
</dbReference>
<dbReference type="EC" id="2.7.13.3" evidence="3"/>
<evidence type="ECO:0000256" key="9">
    <source>
        <dbReference type="ARBA" id="ARBA00022777"/>
    </source>
</evidence>
<dbReference type="CDD" id="cd00156">
    <property type="entry name" value="REC"/>
    <property type="match status" value="1"/>
</dbReference>
<evidence type="ECO:0000256" key="19">
    <source>
        <dbReference type="SAM" id="Phobius"/>
    </source>
</evidence>
<dbReference type="Gene3D" id="1.20.120.160">
    <property type="entry name" value="HPT domain"/>
    <property type="match status" value="1"/>
</dbReference>
<feature type="modified residue" description="4-aspartylphosphate" evidence="17">
    <location>
        <position position="579"/>
    </location>
</feature>
<accession>A0A177MCV3</accession>
<keyword evidence="11 19" id="KW-1133">Transmembrane helix</keyword>
<dbReference type="SUPFAM" id="SSF158472">
    <property type="entry name" value="HAMP domain-like"/>
    <property type="match status" value="1"/>
</dbReference>
<dbReference type="Pfam" id="PF00672">
    <property type="entry name" value="HAMP"/>
    <property type="match status" value="1"/>
</dbReference>
<dbReference type="PROSITE" id="PS50110">
    <property type="entry name" value="RESPONSE_REGULATORY"/>
    <property type="match status" value="2"/>
</dbReference>
<dbReference type="CDD" id="cd00088">
    <property type="entry name" value="HPT"/>
    <property type="match status" value="1"/>
</dbReference>
<dbReference type="InterPro" id="IPR008207">
    <property type="entry name" value="Sig_transdc_His_kin_Hpt_dom"/>
</dbReference>
<dbReference type="GO" id="GO:0005524">
    <property type="term" value="F:ATP binding"/>
    <property type="evidence" value="ECO:0007669"/>
    <property type="project" value="UniProtKB-KW"/>
</dbReference>
<name>A0A177MCV3_METMH</name>
<evidence type="ECO:0000256" key="11">
    <source>
        <dbReference type="ARBA" id="ARBA00022989"/>
    </source>
</evidence>
<dbReference type="SMART" id="SM00448">
    <property type="entry name" value="REC"/>
    <property type="match status" value="2"/>
</dbReference>
<evidence type="ECO:0000259" key="21">
    <source>
        <dbReference type="PROSITE" id="PS50110"/>
    </source>
</evidence>
<dbReference type="PANTHER" id="PTHR45339">
    <property type="entry name" value="HYBRID SIGNAL TRANSDUCTION HISTIDINE KINASE J"/>
    <property type="match status" value="1"/>
</dbReference>
<dbReference type="EMBL" id="LUUG01000076">
    <property type="protein sequence ID" value="OAI03597.1"/>
    <property type="molecule type" value="Genomic_DNA"/>
</dbReference>
<keyword evidence="9 24" id="KW-0418">Kinase</keyword>
<evidence type="ECO:0000256" key="4">
    <source>
        <dbReference type="ARBA" id="ARBA00022475"/>
    </source>
</evidence>
<keyword evidence="10" id="KW-0067">ATP-binding</keyword>
<feature type="domain" description="HPt" evidence="23">
    <location>
        <begin position="818"/>
        <end position="914"/>
    </location>
</feature>
<dbReference type="PANTHER" id="PTHR45339:SF1">
    <property type="entry name" value="HYBRID SIGNAL TRANSDUCTION HISTIDINE KINASE J"/>
    <property type="match status" value="1"/>
</dbReference>
<keyword evidence="6" id="KW-0808">Transferase</keyword>
<dbReference type="Pfam" id="PF17152">
    <property type="entry name" value="CHASE8"/>
    <property type="match status" value="1"/>
</dbReference>
<dbReference type="SMART" id="SM00387">
    <property type="entry name" value="HATPase_c"/>
    <property type="match status" value="1"/>
</dbReference>
<keyword evidence="12" id="KW-0902">Two-component regulatory system</keyword>
<dbReference type="Proteomes" id="UP000078090">
    <property type="component" value="Unassembled WGS sequence"/>
</dbReference>
<dbReference type="InterPro" id="IPR003660">
    <property type="entry name" value="HAMP_dom"/>
</dbReference>
<feature type="domain" description="Histidine kinase" evidence="20">
    <location>
        <begin position="282"/>
        <end position="507"/>
    </location>
</feature>
<dbReference type="SUPFAM" id="SSF55874">
    <property type="entry name" value="ATPase domain of HSP90 chaperone/DNA topoisomerase II/histidine kinase"/>
    <property type="match status" value="1"/>
</dbReference>
<dbReference type="PROSITE" id="PS50109">
    <property type="entry name" value="HIS_KIN"/>
    <property type="match status" value="1"/>
</dbReference>
<dbReference type="Pfam" id="PF01627">
    <property type="entry name" value="Hpt"/>
    <property type="match status" value="1"/>
</dbReference>
<dbReference type="PROSITE" id="PS50894">
    <property type="entry name" value="HPT"/>
    <property type="match status" value="1"/>
</dbReference>
<sequence>MIRDKLANLPMTYKLQRLQAITLALALLFTLLITSITHIWQERRELSIEVRSLGKMIGFNANAALLFGDTKTGTDILATLRGKSEIISAQLYKNDGEIFAHYPAKAAPDSFPSTLSDAEQQQRNQGLRILSQVILNPLPDDNGDVIGTLRLQLDLKPMWRMVIISLGQIFLVMVVSFILAVFFGRRLAESIAAPLIRLSSLAKQVSRDNNYMVRAQGEGEDEIGQLVRSFNQMIERVQQRDAELENQRGNLEKEVDLRTADLRQAVVDAQAANIAKSQFLATMSHEIRTPMNGVLGMTELLLGTDLDTTQRQYAETVFSSADSLLTVINDILDFSKIEAGKLELEEIDFNLINLTDQLAALFFERASSKNIELVCTVDKRVPRDVRGDPYRLRQILTNLLSNAIKFTEAGSVKMQVNVAEPDRCQPAEGMCLEFCISDTGIGIPADTQARLFKSFSQADGSTTRKYGGTGLGLAISKELSELMGGNIQVKSRANSGSVFTLHIPLRQANEALPATLPDNDLQGKQVLLVEDNTTNAKILENHLTNFGMLTRVAKNGAHALEILDQSAHLGLFFDIAVLDMKMLGMNGVELTQRIRIDWRFACIRIVIITSSNDEDVLAKIRGSACDLYLHKPIHRRTLQEALLGLMSQKPQSISVPASAPRTIRILLAEDNPVNQKVCSAMLRQLGYTLLLANNGREVLDIIGREPVDLILMDCMMPVMDGYTTTQYLRDLERSRNLTRTPIIALTANAMEGDRERCLQAGMDDYLSKPFLQKTLQDKIQALVAPPPTTVVNSATPEIKPINATLDPSSLNTLREIGGSALVDDVLALFRTNAEQHIATLRAGFQDRDTETVRHAAHSLKSAAANIGALNLAEQARALENAARNNTLQFDSRVAESLQTEYKEILQRLSQLKPS</sequence>
<dbReference type="PRINTS" id="PR00344">
    <property type="entry name" value="BCTRLSENSOR"/>
</dbReference>
<evidence type="ECO:0000256" key="15">
    <source>
        <dbReference type="ARBA" id="ARBA00068150"/>
    </source>
</evidence>
<evidence type="ECO:0000256" key="3">
    <source>
        <dbReference type="ARBA" id="ARBA00012438"/>
    </source>
</evidence>
<dbReference type="SMART" id="SM00304">
    <property type="entry name" value="HAMP"/>
    <property type="match status" value="1"/>
</dbReference>
<feature type="modified residue" description="Phosphohistidine" evidence="16">
    <location>
        <position position="857"/>
    </location>
</feature>
<dbReference type="SUPFAM" id="SSF47384">
    <property type="entry name" value="Homodimeric domain of signal transducing histidine kinase"/>
    <property type="match status" value="1"/>
</dbReference>
<dbReference type="GO" id="GO:0005886">
    <property type="term" value="C:plasma membrane"/>
    <property type="evidence" value="ECO:0007669"/>
    <property type="project" value="UniProtKB-SubCell"/>
</dbReference>
<evidence type="ECO:0000256" key="17">
    <source>
        <dbReference type="PROSITE-ProRule" id="PRU00169"/>
    </source>
</evidence>
<protein>
    <recommendedName>
        <fullName evidence="15">Sensory/regulatory protein RpfC</fullName>
        <ecNumber evidence="3">2.7.13.3</ecNumber>
    </recommendedName>
</protein>
<evidence type="ECO:0000259" key="22">
    <source>
        <dbReference type="PROSITE" id="PS50885"/>
    </source>
</evidence>
<dbReference type="InterPro" id="IPR033417">
    <property type="entry name" value="CHASE8"/>
</dbReference>
<dbReference type="Gene3D" id="1.10.287.130">
    <property type="match status" value="1"/>
</dbReference>
<comment type="subunit">
    <text evidence="14">At low DSF concentrations, interacts with RpfF.</text>
</comment>
<dbReference type="SMART" id="SM00388">
    <property type="entry name" value="HisKA"/>
    <property type="match status" value="1"/>
</dbReference>
<dbReference type="FunFam" id="1.10.287.130:FF:000002">
    <property type="entry name" value="Two-component osmosensing histidine kinase"/>
    <property type="match status" value="1"/>
</dbReference>
<evidence type="ECO:0000256" key="10">
    <source>
        <dbReference type="ARBA" id="ARBA00022840"/>
    </source>
</evidence>
<evidence type="ECO:0000256" key="5">
    <source>
        <dbReference type="ARBA" id="ARBA00022553"/>
    </source>
</evidence>
<gene>
    <name evidence="24" type="ORF">A1332_15460</name>
</gene>
<dbReference type="GO" id="GO:0000155">
    <property type="term" value="F:phosphorelay sensor kinase activity"/>
    <property type="evidence" value="ECO:0007669"/>
    <property type="project" value="InterPro"/>
</dbReference>
<feature type="domain" description="Response regulatory" evidence="21">
    <location>
        <begin position="525"/>
        <end position="646"/>
    </location>
</feature>
<dbReference type="Gene3D" id="3.30.565.10">
    <property type="entry name" value="Histidine kinase-like ATPase, C-terminal domain"/>
    <property type="match status" value="1"/>
</dbReference>
<evidence type="ECO:0000256" key="2">
    <source>
        <dbReference type="ARBA" id="ARBA00004651"/>
    </source>
</evidence>
<evidence type="ECO:0000256" key="6">
    <source>
        <dbReference type="ARBA" id="ARBA00022679"/>
    </source>
</evidence>
<keyword evidence="8" id="KW-0547">Nucleotide-binding</keyword>
<keyword evidence="13 19" id="KW-0472">Membrane</keyword>
<evidence type="ECO:0000256" key="7">
    <source>
        <dbReference type="ARBA" id="ARBA00022692"/>
    </source>
</evidence>
<dbReference type="AlphaFoldDB" id="A0A177MCV3"/>
<dbReference type="InterPro" id="IPR005467">
    <property type="entry name" value="His_kinase_dom"/>
</dbReference>
<dbReference type="SUPFAM" id="SSF47226">
    <property type="entry name" value="Histidine-containing phosphotransfer domain, HPT domain"/>
    <property type="match status" value="1"/>
</dbReference>
<evidence type="ECO:0000256" key="16">
    <source>
        <dbReference type="PROSITE-ProRule" id="PRU00110"/>
    </source>
</evidence>
<dbReference type="OrthoDB" id="5555669at2"/>
<dbReference type="Pfam" id="PF00512">
    <property type="entry name" value="HisKA"/>
    <property type="match status" value="1"/>
</dbReference>
<dbReference type="CDD" id="cd17546">
    <property type="entry name" value="REC_hyHK_CKI1_RcsC-like"/>
    <property type="match status" value="1"/>
</dbReference>
<dbReference type="Gene3D" id="3.40.50.2300">
    <property type="match status" value="2"/>
</dbReference>
<dbReference type="InterPro" id="IPR036641">
    <property type="entry name" value="HPT_dom_sf"/>
</dbReference>
<dbReference type="SMART" id="SM00073">
    <property type="entry name" value="HPT"/>
    <property type="match status" value="1"/>
</dbReference>
<comment type="caution">
    <text evidence="24">The sequence shown here is derived from an EMBL/GenBank/DDBJ whole genome shotgun (WGS) entry which is preliminary data.</text>
</comment>
<dbReference type="Pfam" id="PF02518">
    <property type="entry name" value="HATPase_c"/>
    <property type="match status" value="1"/>
</dbReference>
<evidence type="ECO:0000313" key="24">
    <source>
        <dbReference type="EMBL" id="OAI03597.1"/>
    </source>
</evidence>
<feature type="transmembrane region" description="Helical" evidence="19">
    <location>
        <begin position="159"/>
        <end position="183"/>
    </location>
</feature>
<evidence type="ECO:0000256" key="18">
    <source>
        <dbReference type="SAM" id="Coils"/>
    </source>
</evidence>
<feature type="transmembrane region" description="Helical" evidence="19">
    <location>
        <begin position="20"/>
        <end position="40"/>
    </location>
</feature>
<evidence type="ECO:0000259" key="20">
    <source>
        <dbReference type="PROSITE" id="PS50109"/>
    </source>
</evidence>
<dbReference type="InterPro" id="IPR003594">
    <property type="entry name" value="HATPase_dom"/>
</dbReference>
<organism evidence="24 25">
    <name type="scientific">Methylomonas methanica</name>
    <dbReference type="NCBI Taxonomy" id="421"/>
    <lineage>
        <taxon>Bacteria</taxon>
        <taxon>Pseudomonadati</taxon>
        <taxon>Pseudomonadota</taxon>
        <taxon>Gammaproteobacteria</taxon>
        <taxon>Methylococcales</taxon>
        <taxon>Methylococcaceae</taxon>
        <taxon>Methylomonas</taxon>
    </lineage>
</organism>
<dbReference type="PROSITE" id="PS50885">
    <property type="entry name" value="HAMP"/>
    <property type="match status" value="1"/>
</dbReference>
<evidence type="ECO:0000256" key="14">
    <source>
        <dbReference type="ARBA" id="ARBA00064003"/>
    </source>
</evidence>
<feature type="modified residue" description="4-aspartylphosphate" evidence="17">
    <location>
        <position position="713"/>
    </location>
</feature>
<keyword evidence="4" id="KW-1003">Cell membrane</keyword>
<evidence type="ECO:0000256" key="1">
    <source>
        <dbReference type="ARBA" id="ARBA00000085"/>
    </source>
</evidence>
<dbReference type="InterPro" id="IPR036097">
    <property type="entry name" value="HisK_dim/P_sf"/>
</dbReference>
<evidence type="ECO:0000256" key="13">
    <source>
        <dbReference type="ARBA" id="ARBA00023136"/>
    </source>
</evidence>
<dbReference type="CDD" id="cd00082">
    <property type="entry name" value="HisKA"/>
    <property type="match status" value="1"/>
</dbReference>
<evidence type="ECO:0000256" key="8">
    <source>
        <dbReference type="ARBA" id="ARBA00022741"/>
    </source>
</evidence>
<dbReference type="InterPro" id="IPR036890">
    <property type="entry name" value="HATPase_C_sf"/>
</dbReference>
<dbReference type="InterPro" id="IPR011006">
    <property type="entry name" value="CheY-like_superfamily"/>
</dbReference>
<keyword evidence="7 19" id="KW-0812">Transmembrane</keyword>
<dbReference type="InterPro" id="IPR004358">
    <property type="entry name" value="Sig_transdc_His_kin-like_C"/>
</dbReference>
<dbReference type="InterPro" id="IPR001789">
    <property type="entry name" value="Sig_transdc_resp-reg_receiver"/>
</dbReference>
<feature type="domain" description="HAMP" evidence="22">
    <location>
        <begin position="189"/>
        <end position="242"/>
    </location>
</feature>
<keyword evidence="18" id="KW-0175">Coiled coil</keyword>
<dbReference type="Pfam" id="PF00072">
    <property type="entry name" value="Response_reg"/>
    <property type="match status" value="2"/>
</dbReference>
<dbReference type="CDD" id="cd06225">
    <property type="entry name" value="HAMP"/>
    <property type="match status" value="1"/>
</dbReference>
<keyword evidence="5 17" id="KW-0597">Phosphoprotein</keyword>
<dbReference type="Gene3D" id="6.10.340.10">
    <property type="match status" value="1"/>
</dbReference>
<comment type="catalytic activity">
    <reaction evidence="1">
        <text>ATP + protein L-histidine = ADP + protein N-phospho-L-histidine.</text>
        <dbReference type="EC" id="2.7.13.3"/>
    </reaction>
</comment>
<dbReference type="CDD" id="cd16922">
    <property type="entry name" value="HATPase_EvgS-ArcB-TorS-like"/>
    <property type="match status" value="1"/>
</dbReference>